<feature type="non-terminal residue" evidence="1">
    <location>
        <position position="1"/>
    </location>
</feature>
<accession>A0A820F0I5</accession>
<protein>
    <submittedName>
        <fullName evidence="1">Uncharacterized protein</fullName>
    </submittedName>
</protein>
<evidence type="ECO:0000313" key="2">
    <source>
        <dbReference type="Proteomes" id="UP000663868"/>
    </source>
</evidence>
<dbReference type="Proteomes" id="UP000663868">
    <property type="component" value="Unassembled WGS sequence"/>
</dbReference>
<proteinExistence type="predicted"/>
<organism evidence="1 2">
    <name type="scientific">Adineta steineri</name>
    <dbReference type="NCBI Taxonomy" id="433720"/>
    <lineage>
        <taxon>Eukaryota</taxon>
        <taxon>Metazoa</taxon>
        <taxon>Spiralia</taxon>
        <taxon>Gnathifera</taxon>
        <taxon>Rotifera</taxon>
        <taxon>Eurotatoria</taxon>
        <taxon>Bdelloidea</taxon>
        <taxon>Adinetida</taxon>
        <taxon>Adinetidae</taxon>
        <taxon>Adineta</taxon>
    </lineage>
</organism>
<dbReference type="AlphaFoldDB" id="A0A820F0I5"/>
<name>A0A820F0I5_9BILA</name>
<reference evidence="1" key="1">
    <citation type="submission" date="2021-02" db="EMBL/GenBank/DDBJ databases">
        <authorList>
            <person name="Nowell W R."/>
        </authorList>
    </citation>
    <scope>NUCLEOTIDE SEQUENCE</scope>
</reference>
<dbReference type="EMBL" id="CAJOBB010011168">
    <property type="protein sequence ID" value="CAF4256862.1"/>
    <property type="molecule type" value="Genomic_DNA"/>
</dbReference>
<sequence length="113" mass="13096">KGQHDVVITKDVSVDLIYLGARLHYYDYLLEGKDSLSNLLYKNSNNYIQEITDQNLIKNLIEMTFPTHSPLVTKLLNELFQQISSKNSIQLNKYQCEIPLNSSQFNLQLFLSN</sequence>
<gene>
    <name evidence="1" type="ORF">KXQ929_LOCUS43121</name>
</gene>
<evidence type="ECO:0000313" key="1">
    <source>
        <dbReference type="EMBL" id="CAF4256862.1"/>
    </source>
</evidence>
<comment type="caution">
    <text evidence="1">The sequence shown here is derived from an EMBL/GenBank/DDBJ whole genome shotgun (WGS) entry which is preliminary data.</text>
</comment>